<gene>
    <name evidence="2" type="ORF">AB5J52_01245</name>
</gene>
<evidence type="ECO:0000256" key="1">
    <source>
        <dbReference type="SAM" id="SignalP"/>
    </source>
</evidence>
<dbReference type="AlphaFoldDB" id="A0AB39QEZ4"/>
<sequence>MAAALAALAGVAVTGAPAHAAPGDTACTSVTFSYDVNNRVSGVTAATMEFTVTKCEDAGGLASGTTTSLNGTTTTAGDFLFGASVTPGPSVASTASPGWYEIHQNADLKTCLATKWSPFCFHNELRFSTGLLPHGEIDAATSSETSDWELVRTR</sequence>
<keyword evidence="1" id="KW-0732">Signal</keyword>
<dbReference type="RefSeq" id="WP_369220745.1">
    <property type="nucleotide sequence ID" value="NZ_CP163441.1"/>
</dbReference>
<feature type="signal peptide" evidence="1">
    <location>
        <begin position="1"/>
        <end position="20"/>
    </location>
</feature>
<evidence type="ECO:0000313" key="2">
    <source>
        <dbReference type="EMBL" id="XDQ41001.1"/>
    </source>
</evidence>
<accession>A0AB39QEZ4</accession>
<dbReference type="EMBL" id="CP163441">
    <property type="protein sequence ID" value="XDQ41001.1"/>
    <property type="molecule type" value="Genomic_DNA"/>
</dbReference>
<proteinExistence type="predicted"/>
<organism evidence="2">
    <name type="scientific">Streptomyces sp. R39</name>
    <dbReference type="NCBI Taxonomy" id="3238631"/>
    <lineage>
        <taxon>Bacteria</taxon>
        <taxon>Bacillati</taxon>
        <taxon>Actinomycetota</taxon>
        <taxon>Actinomycetes</taxon>
        <taxon>Kitasatosporales</taxon>
        <taxon>Streptomycetaceae</taxon>
        <taxon>Streptomyces</taxon>
    </lineage>
</organism>
<reference evidence="2" key="1">
    <citation type="submission" date="2024-07" db="EMBL/GenBank/DDBJ databases">
        <authorList>
            <person name="Yu S.T."/>
        </authorList>
    </citation>
    <scope>NUCLEOTIDE SEQUENCE</scope>
    <source>
        <strain evidence="2">R39</strain>
    </source>
</reference>
<name>A0AB39QEZ4_9ACTN</name>
<feature type="chain" id="PRO_5044335176" description="Secreted protein" evidence="1">
    <location>
        <begin position="21"/>
        <end position="154"/>
    </location>
</feature>
<evidence type="ECO:0008006" key="3">
    <source>
        <dbReference type="Google" id="ProtNLM"/>
    </source>
</evidence>
<protein>
    <recommendedName>
        <fullName evidence="3">Secreted protein</fullName>
    </recommendedName>
</protein>